<organism evidence="2 3">
    <name type="scientific">Lactococcus lactis</name>
    <dbReference type="NCBI Taxonomy" id="1358"/>
    <lineage>
        <taxon>Bacteria</taxon>
        <taxon>Bacillati</taxon>
        <taxon>Bacillota</taxon>
        <taxon>Bacilli</taxon>
        <taxon>Lactobacillales</taxon>
        <taxon>Streptococcaceae</taxon>
        <taxon>Lactococcus</taxon>
    </lineage>
</organism>
<evidence type="ECO:0000313" key="2">
    <source>
        <dbReference type="EMBL" id="MCW2280096.1"/>
    </source>
</evidence>
<dbReference type="Pfam" id="PF04466">
    <property type="entry name" value="Terminase_3"/>
    <property type="match status" value="1"/>
</dbReference>
<dbReference type="InterPro" id="IPR035412">
    <property type="entry name" value="Terminase_L_N"/>
</dbReference>
<feature type="domain" description="Phage terminase large subunit N-terminal" evidence="1">
    <location>
        <begin position="27"/>
        <end position="79"/>
    </location>
</feature>
<dbReference type="InterPro" id="IPR027417">
    <property type="entry name" value="P-loop_NTPase"/>
</dbReference>
<evidence type="ECO:0000313" key="3">
    <source>
        <dbReference type="Proteomes" id="UP001207687"/>
    </source>
</evidence>
<accession>A0AAW5TN48</accession>
<name>A0AAW5TN48_9LACT</name>
<reference evidence="2" key="1">
    <citation type="submission" date="2023-08" db="EMBL/GenBank/DDBJ databases">
        <title>Genomic analyses of the natural microbiome of Caenorhabditis elegans.</title>
        <authorList>
            <person name="Samuel B."/>
        </authorList>
    </citation>
    <scope>NUCLEOTIDE SEQUENCE</scope>
    <source>
        <strain evidence="2">BIGb0220</strain>
    </source>
</reference>
<gene>
    <name evidence="2" type="ORF">M2256_000554</name>
</gene>
<sequence>MAKLSEFIPKAFASTWRAALNSNILNIVEKGGRGSGKSSDIAHIITQLLMRYAVNAVGIRYVDNTLEQSIYEQMKWVLKSKA</sequence>
<evidence type="ECO:0000259" key="1">
    <source>
        <dbReference type="Pfam" id="PF04466"/>
    </source>
</evidence>
<dbReference type="Gene3D" id="3.40.50.300">
    <property type="entry name" value="P-loop containing nucleotide triphosphate hydrolases"/>
    <property type="match status" value="1"/>
</dbReference>
<dbReference type="AlphaFoldDB" id="A0AAW5TN48"/>
<proteinExistence type="predicted"/>
<dbReference type="Proteomes" id="UP001207687">
    <property type="component" value="Unassembled WGS sequence"/>
</dbReference>
<dbReference type="EMBL" id="JAOQNN010000001">
    <property type="protein sequence ID" value="MCW2280096.1"/>
    <property type="molecule type" value="Genomic_DNA"/>
</dbReference>
<comment type="caution">
    <text evidence="2">The sequence shown here is derived from an EMBL/GenBank/DDBJ whole genome shotgun (WGS) entry which is preliminary data.</text>
</comment>
<protein>
    <submittedName>
        <fullName evidence="2">Phage terminase large subunit</fullName>
    </submittedName>
</protein>